<keyword evidence="1" id="KW-0472">Membrane</keyword>
<dbReference type="AlphaFoldDB" id="A0A420EH77"/>
<comment type="caution">
    <text evidence="2">The sequence shown here is derived from an EMBL/GenBank/DDBJ whole genome shotgun (WGS) entry which is preliminary data.</text>
</comment>
<sequence>MLLKTIDKERYRRNSRNVYFAIVAWLILVTLASSTAFIYLFSDPQNDNFIYNLAGVVTAVLGLLVIWSQLKSRSYLADIEYIRQLKSLLNRINRKLAKLEKAAKTGDINAFISLDYSYKASRLIWELDNNTLLMSELQIREQKLSDGLAKFNLSIDDKQFNPEMLSAY</sequence>
<dbReference type="Proteomes" id="UP000286482">
    <property type="component" value="Unassembled WGS sequence"/>
</dbReference>
<evidence type="ECO:0000313" key="2">
    <source>
        <dbReference type="EMBL" id="RKF19906.1"/>
    </source>
</evidence>
<keyword evidence="3" id="KW-1185">Reference proteome</keyword>
<feature type="transmembrane region" description="Helical" evidence="1">
    <location>
        <begin position="18"/>
        <end position="42"/>
    </location>
</feature>
<evidence type="ECO:0000313" key="3">
    <source>
        <dbReference type="Proteomes" id="UP000286482"/>
    </source>
</evidence>
<accession>A0A420EH77</accession>
<protein>
    <submittedName>
        <fullName evidence="2">DUF3087 family protein</fullName>
    </submittedName>
</protein>
<dbReference type="EMBL" id="RAQO01000004">
    <property type="protein sequence ID" value="RKF19906.1"/>
    <property type="molecule type" value="Genomic_DNA"/>
</dbReference>
<keyword evidence="1" id="KW-1133">Transmembrane helix</keyword>
<feature type="transmembrane region" description="Helical" evidence="1">
    <location>
        <begin position="48"/>
        <end position="67"/>
    </location>
</feature>
<reference evidence="2 3" key="1">
    <citation type="submission" date="2018-09" db="EMBL/GenBank/DDBJ databases">
        <authorList>
            <person name="Wang Z."/>
        </authorList>
    </citation>
    <scope>NUCLEOTIDE SEQUENCE [LARGE SCALE GENOMIC DNA]</scope>
    <source>
        <strain evidence="2 3">ALS 81</strain>
    </source>
</reference>
<name>A0A420EH77_9ALTE</name>
<dbReference type="RefSeq" id="WP_120353910.1">
    <property type="nucleotide sequence ID" value="NZ_RAQO01000004.1"/>
</dbReference>
<keyword evidence="1" id="KW-0812">Transmembrane</keyword>
<organism evidence="2 3">
    <name type="scientific">Alginatibacterium sediminis</name>
    <dbReference type="NCBI Taxonomy" id="2164068"/>
    <lineage>
        <taxon>Bacteria</taxon>
        <taxon>Pseudomonadati</taxon>
        <taxon>Pseudomonadota</taxon>
        <taxon>Gammaproteobacteria</taxon>
        <taxon>Alteromonadales</taxon>
        <taxon>Alteromonadaceae</taxon>
        <taxon>Alginatibacterium</taxon>
    </lineage>
</organism>
<dbReference type="OrthoDB" id="6118114at2"/>
<dbReference type="Pfam" id="PF11286">
    <property type="entry name" value="DUF3087"/>
    <property type="match status" value="1"/>
</dbReference>
<gene>
    <name evidence="2" type="ORF">DBZ36_05455</name>
</gene>
<evidence type="ECO:0000256" key="1">
    <source>
        <dbReference type="SAM" id="Phobius"/>
    </source>
</evidence>
<proteinExistence type="predicted"/>
<dbReference type="InterPro" id="IPR021438">
    <property type="entry name" value="DUF3087"/>
</dbReference>